<feature type="coiled-coil region" evidence="3">
    <location>
        <begin position="627"/>
        <end position="683"/>
    </location>
</feature>
<dbReference type="AlphaFoldDB" id="A0A953M293"/>
<evidence type="ECO:0000313" key="9">
    <source>
        <dbReference type="Proteomes" id="UP000705867"/>
    </source>
</evidence>
<reference evidence="8" key="2">
    <citation type="submission" date="2021-08" db="EMBL/GenBank/DDBJ databases">
        <authorList>
            <person name="Dalcin Martins P."/>
        </authorList>
    </citation>
    <scope>NUCLEOTIDE SEQUENCE</scope>
    <source>
        <strain evidence="8">MAG_39</strain>
    </source>
</reference>
<dbReference type="Gene3D" id="2.40.30.170">
    <property type="match status" value="1"/>
</dbReference>
<dbReference type="Gene3D" id="2.40.50.100">
    <property type="match status" value="1"/>
</dbReference>
<dbReference type="InterPro" id="IPR058792">
    <property type="entry name" value="Beta-barrel_RND_2"/>
</dbReference>
<evidence type="ECO:0000259" key="6">
    <source>
        <dbReference type="Pfam" id="PF25881"/>
    </source>
</evidence>
<dbReference type="GO" id="GO:0030313">
    <property type="term" value="C:cell envelope"/>
    <property type="evidence" value="ECO:0007669"/>
    <property type="project" value="UniProtKB-SubCell"/>
</dbReference>
<evidence type="ECO:0000259" key="7">
    <source>
        <dbReference type="Pfam" id="PF25954"/>
    </source>
</evidence>
<feature type="transmembrane region" description="Helical" evidence="5">
    <location>
        <begin position="312"/>
        <end position="329"/>
    </location>
</feature>
<evidence type="ECO:0000256" key="1">
    <source>
        <dbReference type="ARBA" id="ARBA00004196"/>
    </source>
</evidence>
<keyword evidence="5" id="KW-1133">Transmembrane helix</keyword>
<comment type="caution">
    <text evidence="8">The sequence shown here is derived from an EMBL/GenBank/DDBJ whole genome shotgun (WGS) entry which is preliminary data.</text>
</comment>
<name>A0A953M293_9BACT</name>
<feature type="transmembrane region" description="Helical" evidence="5">
    <location>
        <begin position="244"/>
        <end position="266"/>
    </location>
</feature>
<dbReference type="InterPro" id="IPR059052">
    <property type="entry name" value="HH_YbhG-like"/>
</dbReference>
<sequence>MNEEALKVTTPAFLRQKLLAFRVGQGQEQSYLIKDQLLGQTVTFAPWQFFIFEVLPVCDDFPKLASIFKDRFGHTITNEEVEELFSFAADRNLFSQRADTHPLLAAFNKKRAARPVQLEEVMAASLQGTVAESVTPPDARGAAPAAKRVESGRKTEPGGDGTAYKEQLPAGVYDVIGLDDAKPVRGVRLFNPARLVKLLHPLFVPFRYAPYLLPALVVVALFTGIRNADLIADDWSRLRFDMTFVSHVLIGMLTVNVLVTLATALVAHSYRARVSGMFLAFYMMFLPRFKVKIDNARQMSRRERIWLHAAPLLTRCALAAACLLIWYFARDTDSLVASIALIVAGISSFSLFLTANPLMKSSGYHLLAAALNEPSLRGKSFMALMSTFRRTTYQKADRNALAAYALASSVFVIAVIALFVALFGRYVKIHFGGAGLFWVALLVLVLLLRMIAKFKKAGELYERSVQFERWRDIALPAVESDAEGRKSRSSSLLYFNVVVGSLVVAGLLAPYHYEPGGTFLVLPNYKAELTAEVAGVIKEVYYDGGETLKKGAVIARLDATDYEGQMKVYEAKTLEQQAIVADLKAMPRPEEVLLAERALEVQVTRERYSREKLTRLEKLYKEKTISFEELDAQRREHEVDRMQVEEKSANLALIKAGVTPDQIAAAEAKLTSYQEERDYYRQKVEQSVITMPFDGTLTGMHLQQKVGHFLDRGEMFALAENTSQVFTQIEVPEPDIDYVVNAAGVRSRPLSYYNEEFTGGVTSIDSIVTANRIGNVVVVAALLDNKDGRLKSGMTGYAKISSQTMPAWEVMSRALARFFKVEVWSWIP</sequence>
<evidence type="ECO:0000256" key="2">
    <source>
        <dbReference type="ARBA" id="ARBA00023054"/>
    </source>
</evidence>
<evidence type="ECO:0000256" key="4">
    <source>
        <dbReference type="SAM" id="MobiDB-lite"/>
    </source>
</evidence>
<reference evidence="8" key="1">
    <citation type="journal article" date="2021" name="bioRxiv">
        <title>Unraveling nitrogen, sulfur and carbon metabolic pathways and microbial community transcriptional responses to substrate deprivation and toxicity stresses in a bioreactor mimicking anoxic brackish coastal sediment conditions.</title>
        <authorList>
            <person name="Martins P.D."/>
            <person name="Echeveste M.J."/>
            <person name="Arshad A."/>
            <person name="Kurth J."/>
            <person name="Ouboter H."/>
            <person name="Jetten M.S.M."/>
            <person name="Welte C.U."/>
        </authorList>
    </citation>
    <scope>NUCLEOTIDE SEQUENCE</scope>
    <source>
        <strain evidence="8">MAG_39</strain>
    </source>
</reference>
<feature type="transmembrane region" description="Helical" evidence="5">
    <location>
        <begin position="400"/>
        <end position="423"/>
    </location>
</feature>
<dbReference type="Proteomes" id="UP000705867">
    <property type="component" value="Unassembled WGS sequence"/>
</dbReference>
<keyword evidence="2 3" id="KW-0175">Coiled coil</keyword>
<protein>
    <submittedName>
        <fullName evidence="8">Efflux RND transporter periplasmic adaptor subunit</fullName>
    </submittedName>
</protein>
<proteinExistence type="predicted"/>
<dbReference type="EMBL" id="JAIOIV010000117">
    <property type="protein sequence ID" value="MBZ0157487.1"/>
    <property type="molecule type" value="Genomic_DNA"/>
</dbReference>
<feature type="transmembrane region" description="Helical" evidence="5">
    <location>
        <begin position="211"/>
        <end position="232"/>
    </location>
</feature>
<comment type="subcellular location">
    <subcellularLocation>
        <location evidence="1">Cell envelope</location>
    </subcellularLocation>
</comment>
<evidence type="ECO:0000256" key="5">
    <source>
        <dbReference type="SAM" id="Phobius"/>
    </source>
</evidence>
<dbReference type="Pfam" id="PF25954">
    <property type="entry name" value="Beta-barrel_RND_2"/>
    <property type="match status" value="1"/>
</dbReference>
<feature type="domain" description="YbhG-like alpha-helical hairpin" evidence="6">
    <location>
        <begin position="557"/>
        <end position="674"/>
    </location>
</feature>
<feature type="compositionally biased region" description="Basic and acidic residues" evidence="4">
    <location>
        <begin position="147"/>
        <end position="157"/>
    </location>
</feature>
<dbReference type="PANTHER" id="PTHR32347:SF23">
    <property type="entry name" value="BLL5650 PROTEIN"/>
    <property type="match status" value="1"/>
</dbReference>
<accession>A0A953M293</accession>
<dbReference type="PANTHER" id="PTHR32347">
    <property type="entry name" value="EFFLUX SYSTEM COMPONENT YKNX-RELATED"/>
    <property type="match status" value="1"/>
</dbReference>
<evidence type="ECO:0000313" key="8">
    <source>
        <dbReference type="EMBL" id="MBZ0157487.1"/>
    </source>
</evidence>
<feature type="transmembrane region" description="Helical" evidence="5">
    <location>
        <begin position="492"/>
        <end position="513"/>
    </location>
</feature>
<dbReference type="SUPFAM" id="SSF111369">
    <property type="entry name" value="HlyD-like secretion proteins"/>
    <property type="match status" value="1"/>
</dbReference>
<evidence type="ECO:0000256" key="3">
    <source>
        <dbReference type="SAM" id="Coils"/>
    </source>
</evidence>
<dbReference type="Pfam" id="PF25881">
    <property type="entry name" value="HH_YBHG"/>
    <property type="match status" value="1"/>
</dbReference>
<feature type="region of interest" description="Disordered" evidence="4">
    <location>
        <begin position="134"/>
        <end position="163"/>
    </location>
</feature>
<feature type="transmembrane region" description="Helical" evidence="5">
    <location>
        <begin position="272"/>
        <end position="291"/>
    </location>
</feature>
<keyword evidence="5" id="KW-0472">Membrane</keyword>
<feature type="domain" description="CusB-like beta-barrel" evidence="7">
    <location>
        <begin position="725"/>
        <end position="803"/>
    </location>
</feature>
<feature type="transmembrane region" description="Helical" evidence="5">
    <location>
        <begin position="429"/>
        <end position="448"/>
    </location>
</feature>
<dbReference type="InterPro" id="IPR050465">
    <property type="entry name" value="UPF0194_transport"/>
</dbReference>
<keyword evidence="5" id="KW-0812">Transmembrane</keyword>
<gene>
    <name evidence="8" type="ORF">K8I29_14915</name>
</gene>
<organism evidence="8 9">
    <name type="scientific">Candidatus Nitrobium versatile</name>
    <dbReference type="NCBI Taxonomy" id="2884831"/>
    <lineage>
        <taxon>Bacteria</taxon>
        <taxon>Pseudomonadati</taxon>
        <taxon>Nitrospirota</taxon>
        <taxon>Nitrospiria</taxon>
        <taxon>Nitrospirales</taxon>
        <taxon>Nitrospiraceae</taxon>
        <taxon>Candidatus Nitrobium</taxon>
    </lineage>
</organism>
<feature type="transmembrane region" description="Helical" evidence="5">
    <location>
        <begin position="335"/>
        <end position="355"/>
    </location>
</feature>